<name>X0JQV7_FUSO5</name>
<dbReference type="AlphaFoldDB" id="X0JQV7"/>
<dbReference type="GeneID" id="42030540"/>
<sequence>MSSPVPMPTTRQAELHDMFNYYLSLERDGHALEALRLANELVEEEGLNLYHAAHLHMKMARFPEAGVYHATKAVKILTQLKGTDQSIADQLQEAWQVLLERQNIEKDWKEYQNTMLLENGGTENREAIRQHRYNEYFSKLEQERQSRSDGTDTDERNPLFNYPAKKGRTADSGGEKEKEKEEEEKESKDLYEEPKLYFAM</sequence>
<feature type="compositionally biased region" description="Basic and acidic residues" evidence="1">
    <location>
        <begin position="173"/>
        <end position="200"/>
    </location>
</feature>
<evidence type="ECO:0000313" key="2">
    <source>
        <dbReference type="EMBL" id="EXM03674.1"/>
    </source>
</evidence>
<dbReference type="EMBL" id="JH658278">
    <property type="protein sequence ID" value="EXM03674.1"/>
    <property type="molecule type" value="Genomic_DNA"/>
</dbReference>
<dbReference type="RefSeq" id="XP_031065763.1">
    <property type="nucleotide sequence ID" value="XM_031203934.1"/>
</dbReference>
<feature type="compositionally biased region" description="Basic and acidic residues" evidence="1">
    <location>
        <begin position="139"/>
        <end position="157"/>
    </location>
</feature>
<reference evidence="2" key="1">
    <citation type="submission" date="2011-11" db="EMBL/GenBank/DDBJ databases">
        <title>The Genome Sequence of Fusarium oxysporum II5.</title>
        <authorList>
            <consortium name="The Broad Institute Genome Sequencing Platform"/>
            <person name="Ma L.-J."/>
            <person name="Gale L.R."/>
            <person name="Schwartz D.C."/>
            <person name="Zhou S."/>
            <person name="Corby-Kistler H."/>
            <person name="Young S.K."/>
            <person name="Zeng Q."/>
            <person name="Gargeya S."/>
            <person name="Fitzgerald M."/>
            <person name="Haas B."/>
            <person name="Abouelleil A."/>
            <person name="Alvarado L."/>
            <person name="Arachchi H.M."/>
            <person name="Berlin A."/>
            <person name="Brown A."/>
            <person name="Chapman S.B."/>
            <person name="Chen Z."/>
            <person name="Dunbar C."/>
            <person name="Freedman E."/>
            <person name="Gearin G."/>
            <person name="Goldberg J."/>
            <person name="Griggs A."/>
            <person name="Gujja S."/>
            <person name="Heiman D."/>
            <person name="Howarth C."/>
            <person name="Larson L."/>
            <person name="Lui A."/>
            <person name="MacDonald P.J.P."/>
            <person name="Montmayeur A."/>
            <person name="Murphy C."/>
            <person name="Neiman D."/>
            <person name="Pearson M."/>
            <person name="Priest M."/>
            <person name="Roberts A."/>
            <person name="Saif S."/>
            <person name="Shea T."/>
            <person name="Shenoy N."/>
            <person name="Sisk P."/>
            <person name="Stolte C."/>
            <person name="Sykes S."/>
            <person name="Wortman J."/>
            <person name="Nusbaum C."/>
            <person name="Birren B."/>
        </authorList>
    </citation>
    <scope>NUCLEOTIDE SEQUENCE [LARGE SCALE GENOMIC DNA]</scope>
    <source>
        <strain evidence="2">54006</strain>
    </source>
</reference>
<protein>
    <submittedName>
        <fullName evidence="2">Uncharacterized protein</fullName>
    </submittedName>
</protein>
<proteinExistence type="predicted"/>
<dbReference type="Proteomes" id="UP000030685">
    <property type="component" value="Unassembled WGS sequence"/>
</dbReference>
<accession>X0JQV7</accession>
<feature type="region of interest" description="Disordered" evidence="1">
    <location>
        <begin position="139"/>
        <end position="200"/>
    </location>
</feature>
<organism evidence="2">
    <name type="scientific">Fusarium odoratissimum (strain NRRL 54006)</name>
    <dbReference type="NCBI Taxonomy" id="1089451"/>
    <lineage>
        <taxon>Eukaryota</taxon>
        <taxon>Fungi</taxon>
        <taxon>Dikarya</taxon>
        <taxon>Ascomycota</taxon>
        <taxon>Pezizomycotina</taxon>
        <taxon>Sordariomycetes</taxon>
        <taxon>Hypocreomycetidae</taxon>
        <taxon>Hypocreales</taxon>
        <taxon>Nectriaceae</taxon>
        <taxon>Fusarium</taxon>
        <taxon>Fusarium oxysporum species complex</taxon>
        <taxon>Fusarium oxysporum f. sp. cubense (strain race 4)</taxon>
    </lineage>
</organism>
<reference evidence="2" key="2">
    <citation type="submission" date="2012-05" db="EMBL/GenBank/DDBJ databases">
        <title>The Genome Annotation of Fusarium oxysporum II5.</title>
        <authorList>
            <consortium name="The Broad Institute Genomics Platform"/>
            <person name="Ma L.-J."/>
            <person name="Corby-Kistler H."/>
            <person name="Broz K."/>
            <person name="Gale L.R."/>
            <person name="Jonkers W."/>
            <person name="O'Donnell K."/>
            <person name="Ploetz R."/>
            <person name="Steinberg C."/>
            <person name="Schwartz D.C."/>
            <person name="VanEtten H."/>
            <person name="Zhou S."/>
            <person name="Young S.K."/>
            <person name="Zeng Q."/>
            <person name="Gargeya S."/>
            <person name="Fitzgerald M."/>
            <person name="Abouelleil A."/>
            <person name="Alvarado L."/>
            <person name="Chapman S.B."/>
            <person name="Gainer-Dewar J."/>
            <person name="Goldberg J."/>
            <person name="Griggs A."/>
            <person name="Gujja S."/>
            <person name="Hansen M."/>
            <person name="Howarth C."/>
            <person name="Imamovic A."/>
            <person name="Ireland A."/>
            <person name="Larimer J."/>
            <person name="McCowan C."/>
            <person name="Murphy C."/>
            <person name="Pearson M."/>
            <person name="Poon T.W."/>
            <person name="Priest M."/>
            <person name="Roberts A."/>
            <person name="Saif S."/>
            <person name="Shea T."/>
            <person name="Sykes S."/>
            <person name="Wortman J."/>
            <person name="Nusbaum C."/>
            <person name="Birren B."/>
        </authorList>
    </citation>
    <scope>NUCLEOTIDE SEQUENCE</scope>
    <source>
        <strain evidence="2">54006</strain>
    </source>
</reference>
<dbReference type="HOGENOM" id="CLU_1378178_0_0_1"/>
<dbReference type="VEuPathDB" id="FungiDB:FOIG_05365"/>
<gene>
    <name evidence="2" type="ORF">FOIG_05365</name>
</gene>
<evidence type="ECO:0000256" key="1">
    <source>
        <dbReference type="SAM" id="MobiDB-lite"/>
    </source>
</evidence>